<keyword evidence="11" id="KW-0418">Kinase</keyword>
<keyword evidence="14" id="KW-1133">Transmembrane helix</keyword>
<dbReference type="GO" id="GO:0005524">
    <property type="term" value="F:ATP binding"/>
    <property type="evidence" value="ECO:0007669"/>
    <property type="project" value="UniProtKB-UniRule"/>
</dbReference>
<keyword evidence="13" id="KW-0130">Cell adhesion</keyword>
<keyword evidence="25" id="KW-0460">Magnesium</keyword>
<dbReference type="PROSITE" id="PS00109">
    <property type="entry name" value="PROTEIN_KINASE_TYR"/>
    <property type="match status" value="1"/>
</dbReference>
<dbReference type="InterPro" id="IPR000719">
    <property type="entry name" value="Prot_kinase_dom"/>
</dbReference>
<comment type="catalytic activity">
    <reaction evidence="22">
        <text>L-tyrosyl-[protein] + ATP = O-phospho-L-tyrosyl-[protein] + ADP + H(+)</text>
        <dbReference type="Rhea" id="RHEA:10596"/>
        <dbReference type="Rhea" id="RHEA-COMP:10136"/>
        <dbReference type="Rhea" id="RHEA-COMP:20101"/>
        <dbReference type="ChEBI" id="CHEBI:15378"/>
        <dbReference type="ChEBI" id="CHEBI:30616"/>
        <dbReference type="ChEBI" id="CHEBI:46858"/>
        <dbReference type="ChEBI" id="CHEBI:61978"/>
        <dbReference type="ChEBI" id="CHEBI:456216"/>
        <dbReference type="EC" id="2.7.10.1"/>
    </reaction>
</comment>
<feature type="domain" description="Ig-like" evidence="29">
    <location>
        <begin position="1"/>
        <end position="74"/>
    </location>
</feature>
<accession>A0A8C5CXP4</accession>
<dbReference type="InterPro" id="IPR011009">
    <property type="entry name" value="Kinase-like_dom_sf"/>
</dbReference>
<dbReference type="PROSITE" id="PS50011">
    <property type="entry name" value="PROTEIN_KINASE_DOM"/>
    <property type="match status" value="1"/>
</dbReference>
<feature type="domain" description="Ig-like" evidence="29">
    <location>
        <begin position="79"/>
        <end position="151"/>
    </location>
</feature>
<evidence type="ECO:0000256" key="27">
    <source>
        <dbReference type="SAM" id="MobiDB-lite"/>
    </source>
</evidence>
<keyword evidence="15" id="KW-0472">Membrane</keyword>
<dbReference type="Pfam" id="PF07714">
    <property type="entry name" value="PK_Tyr_Ser-Thr"/>
    <property type="match status" value="1"/>
</dbReference>
<evidence type="ECO:0000259" key="28">
    <source>
        <dbReference type="PROSITE" id="PS50011"/>
    </source>
</evidence>
<dbReference type="Gene3D" id="3.30.200.20">
    <property type="entry name" value="Phosphorylase Kinase, domain 1"/>
    <property type="match status" value="1"/>
</dbReference>
<evidence type="ECO:0000256" key="17">
    <source>
        <dbReference type="ARBA" id="ARBA00023157"/>
    </source>
</evidence>
<evidence type="ECO:0000256" key="11">
    <source>
        <dbReference type="ARBA" id="ARBA00022777"/>
    </source>
</evidence>
<dbReference type="InterPro" id="IPR013783">
    <property type="entry name" value="Ig-like_fold"/>
</dbReference>
<reference evidence="31" key="1">
    <citation type="submission" date="2025-08" db="UniProtKB">
        <authorList>
            <consortium name="Ensembl"/>
        </authorList>
    </citation>
    <scope>IDENTIFICATION</scope>
</reference>
<dbReference type="GO" id="GO:0004714">
    <property type="term" value="F:transmembrane receptor protein tyrosine kinase activity"/>
    <property type="evidence" value="ECO:0007669"/>
    <property type="project" value="UniProtKB-EC"/>
</dbReference>
<dbReference type="PANTHER" id="PTHR24416:SF279">
    <property type="entry name" value="TYROSINE-PROTEIN KINASE RECEPTOR TYRO3"/>
    <property type="match status" value="1"/>
</dbReference>
<evidence type="ECO:0000256" key="15">
    <source>
        <dbReference type="ARBA" id="ARBA00023136"/>
    </source>
</evidence>
<dbReference type="InterPro" id="IPR003961">
    <property type="entry name" value="FN3_dom"/>
</dbReference>
<dbReference type="InterPro" id="IPR050122">
    <property type="entry name" value="RTK"/>
</dbReference>
<evidence type="ECO:0000256" key="3">
    <source>
        <dbReference type="ARBA" id="ARBA00011902"/>
    </source>
</evidence>
<evidence type="ECO:0000256" key="24">
    <source>
        <dbReference type="PIRSR" id="PIRSR000615-2"/>
    </source>
</evidence>
<dbReference type="CDD" id="cd00063">
    <property type="entry name" value="FN3"/>
    <property type="match status" value="1"/>
</dbReference>
<evidence type="ECO:0000256" key="8">
    <source>
        <dbReference type="ARBA" id="ARBA00022729"/>
    </source>
</evidence>
<dbReference type="PANTHER" id="PTHR24416">
    <property type="entry name" value="TYROSINE-PROTEIN KINASE RECEPTOR"/>
    <property type="match status" value="1"/>
</dbReference>
<dbReference type="GO" id="GO:0007399">
    <property type="term" value="P:nervous system development"/>
    <property type="evidence" value="ECO:0007669"/>
    <property type="project" value="TreeGrafter"/>
</dbReference>
<dbReference type="InterPro" id="IPR036116">
    <property type="entry name" value="FN3_sf"/>
</dbReference>
<sequence length="709" mass="78416">RLGCAVEGISEADISWRKDGVKVHINDQMHFTLGDLHWETYYSVKSVQQQDAGVYWCEVDFHSITSTSQPAWVTVEGVPHFLQDPQDVSTLPGVPFDLRCSAVGPPEPVEVVWWVGGAAAGGPSPSPSVLHVPGHINFYCEAHNAKGITVSRTGTVYIKVLPSPPVELSVLRMEENNVTLSWKPGFTGYSELSTCTVQVRDTVSHLSRVSELEVAVPPCLLHLHHLTFYSNYSAQVACTNQLGRSPFSPWLGFQTPQTGTALTILENLLHHSYSLSFITATVFITAPVFIPVCLCSRSVFKDPGPDSVSFLAARSFNRQGPDLPDSTLDSLGINEDLKTKLQDVLIQERLLTFGHLLGKGEFGSVREALLKTGDSVQKVAVKVLKSDVDSSSDIEQCLKEAAYMKDFTHPNVIQLIGVSLQRRAGQRLPVPMVILPFMKHGDLHTFLLLSRLGEEPYELSVQTLLGFLVDVARGMDYLSTKNILHRDLAARNCMLNEDMTVCVADFGLSKKIYSGDYYRQGSASKLPVKWIALESLADNVYTSQSDVWAFGVTMWEVLTRGQTPYPGVENSEVYEYLIKGERLKQPPDCRDDIYELMHSCWSPVPKCRPSFQRLVEQLEGLGAAASPPPPRPPQLYVNLEGEPGPEWLMASSAAMAIGGDCRYIMGPCGEEGGQGPPRDLRDEEDDDDEEREDQNETSWIMDHPDSAGF</sequence>
<comment type="similarity">
    <text evidence="2">Belongs to the protein kinase superfamily. CAMK Ser/Thr protein kinase family.</text>
</comment>
<dbReference type="InterPro" id="IPR020635">
    <property type="entry name" value="Tyr_kinase_cat_dom"/>
</dbReference>
<dbReference type="GO" id="GO:0006909">
    <property type="term" value="P:phagocytosis"/>
    <property type="evidence" value="ECO:0007669"/>
    <property type="project" value="TreeGrafter"/>
</dbReference>
<organism evidence="31 32">
    <name type="scientific">Gadus morhua</name>
    <name type="common">Atlantic cod</name>
    <dbReference type="NCBI Taxonomy" id="8049"/>
    <lineage>
        <taxon>Eukaryota</taxon>
        <taxon>Metazoa</taxon>
        <taxon>Chordata</taxon>
        <taxon>Craniata</taxon>
        <taxon>Vertebrata</taxon>
        <taxon>Euteleostomi</taxon>
        <taxon>Actinopterygii</taxon>
        <taxon>Neopterygii</taxon>
        <taxon>Teleostei</taxon>
        <taxon>Neoteleostei</taxon>
        <taxon>Acanthomorphata</taxon>
        <taxon>Zeiogadaria</taxon>
        <taxon>Gadariae</taxon>
        <taxon>Gadiformes</taxon>
        <taxon>Gadoidei</taxon>
        <taxon>Gadidae</taxon>
        <taxon>Gadus</taxon>
    </lineage>
</organism>
<dbReference type="SMART" id="SM00219">
    <property type="entry name" value="TyrKc"/>
    <property type="match status" value="1"/>
</dbReference>
<evidence type="ECO:0000256" key="7">
    <source>
        <dbReference type="ARBA" id="ARBA00022692"/>
    </source>
</evidence>
<evidence type="ECO:0000256" key="1">
    <source>
        <dbReference type="ARBA" id="ARBA00004251"/>
    </source>
</evidence>
<dbReference type="InterPro" id="IPR036179">
    <property type="entry name" value="Ig-like_dom_sf"/>
</dbReference>
<keyword evidence="8" id="KW-0732">Signal</keyword>
<dbReference type="Pfam" id="PF07679">
    <property type="entry name" value="I-set"/>
    <property type="match status" value="1"/>
</dbReference>
<dbReference type="Ensembl" id="ENSGMOT00000054620.1">
    <property type="protein sequence ID" value="ENSGMOP00000066758.1"/>
    <property type="gene ID" value="ENSGMOG00000013831.2"/>
</dbReference>
<dbReference type="PROSITE" id="PS50835">
    <property type="entry name" value="IG_LIKE"/>
    <property type="match status" value="2"/>
</dbReference>
<evidence type="ECO:0000256" key="4">
    <source>
        <dbReference type="ARBA" id="ARBA00022475"/>
    </source>
</evidence>
<feature type="domain" description="Protein kinase" evidence="28">
    <location>
        <begin position="351"/>
        <end position="621"/>
    </location>
</feature>
<dbReference type="GO" id="GO:0005886">
    <property type="term" value="C:plasma membrane"/>
    <property type="evidence" value="ECO:0007669"/>
    <property type="project" value="UniProtKB-SubCell"/>
</dbReference>
<dbReference type="InterPro" id="IPR001245">
    <property type="entry name" value="Ser-Thr/Tyr_kinase_cat_dom"/>
</dbReference>
<keyword evidence="18" id="KW-0675">Receptor</keyword>
<keyword evidence="32" id="KW-1185">Reference proteome</keyword>
<dbReference type="InterPro" id="IPR003599">
    <property type="entry name" value="Ig_sub"/>
</dbReference>
<evidence type="ECO:0000256" key="22">
    <source>
        <dbReference type="ARBA" id="ARBA00051243"/>
    </source>
</evidence>
<keyword evidence="16" id="KW-0829">Tyrosine-protein kinase</keyword>
<evidence type="ECO:0000256" key="12">
    <source>
        <dbReference type="ARBA" id="ARBA00022840"/>
    </source>
</evidence>
<keyword evidence="19" id="KW-0325">Glycoprotein</keyword>
<evidence type="ECO:0000256" key="5">
    <source>
        <dbReference type="ARBA" id="ARBA00022553"/>
    </source>
</evidence>
<feature type="binding site" evidence="26">
    <location>
        <position position="382"/>
    </location>
    <ligand>
        <name>ATP</name>
        <dbReference type="ChEBI" id="CHEBI:30616"/>
    </ligand>
</feature>
<feature type="binding site" evidence="25">
    <location>
        <position position="505"/>
    </location>
    <ligand>
        <name>Mg(2+)</name>
        <dbReference type="ChEBI" id="CHEBI:18420"/>
    </ligand>
</feature>
<evidence type="ECO:0000256" key="18">
    <source>
        <dbReference type="ARBA" id="ARBA00023170"/>
    </source>
</evidence>
<reference evidence="31" key="2">
    <citation type="submission" date="2025-09" db="UniProtKB">
        <authorList>
            <consortium name="Ensembl"/>
        </authorList>
    </citation>
    <scope>IDENTIFICATION</scope>
</reference>
<dbReference type="Proteomes" id="UP000694546">
    <property type="component" value="Chromosome 5"/>
</dbReference>
<dbReference type="GeneTree" id="ENSGT00940000155879"/>
<dbReference type="Gene3D" id="1.10.510.10">
    <property type="entry name" value="Transferase(Phosphotransferase) domain 1"/>
    <property type="match status" value="1"/>
</dbReference>
<evidence type="ECO:0000256" key="9">
    <source>
        <dbReference type="ARBA" id="ARBA00022737"/>
    </source>
</evidence>
<dbReference type="AlphaFoldDB" id="A0A8C5CXP4"/>
<dbReference type="EC" id="2.7.10.1" evidence="3"/>
<keyword evidence="7" id="KW-0812">Transmembrane</keyword>
<dbReference type="InterPro" id="IPR007110">
    <property type="entry name" value="Ig-like_dom"/>
</dbReference>
<dbReference type="SUPFAM" id="SSF48726">
    <property type="entry name" value="Immunoglobulin"/>
    <property type="match status" value="2"/>
</dbReference>
<evidence type="ECO:0000256" key="26">
    <source>
        <dbReference type="PROSITE-ProRule" id="PRU10141"/>
    </source>
</evidence>
<dbReference type="InterPro" id="IPR013098">
    <property type="entry name" value="Ig_I-set"/>
</dbReference>
<keyword evidence="6" id="KW-0808">Transferase</keyword>
<evidence type="ECO:0000256" key="6">
    <source>
        <dbReference type="ARBA" id="ARBA00022679"/>
    </source>
</evidence>
<comment type="subcellular location">
    <subcellularLocation>
        <location evidence="1">Cell membrane</location>
        <topology evidence="1">Single-pass type I membrane protein</topology>
    </subcellularLocation>
</comment>
<feature type="active site" description="Proton acceptor" evidence="23">
    <location>
        <position position="487"/>
    </location>
</feature>
<dbReference type="GO" id="GO:0043235">
    <property type="term" value="C:receptor complex"/>
    <property type="evidence" value="ECO:0007669"/>
    <property type="project" value="TreeGrafter"/>
</dbReference>
<evidence type="ECO:0000256" key="25">
    <source>
        <dbReference type="PIRSR" id="PIRSR000615-3"/>
    </source>
</evidence>
<feature type="binding site" evidence="24">
    <location>
        <position position="491"/>
    </location>
    <ligand>
        <name>ATP</name>
        <dbReference type="ChEBI" id="CHEBI:30616"/>
    </ligand>
</feature>
<dbReference type="SMART" id="SM00409">
    <property type="entry name" value="IG"/>
    <property type="match status" value="2"/>
</dbReference>
<dbReference type="SUPFAM" id="SSF49265">
    <property type="entry name" value="Fibronectin type III"/>
    <property type="match status" value="1"/>
</dbReference>
<dbReference type="PRINTS" id="PR00109">
    <property type="entry name" value="TYRKINASE"/>
</dbReference>
<evidence type="ECO:0000256" key="2">
    <source>
        <dbReference type="ARBA" id="ARBA00006692"/>
    </source>
</evidence>
<dbReference type="InterPro" id="IPR008266">
    <property type="entry name" value="Tyr_kinase_AS"/>
</dbReference>
<keyword evidence="9" id="KW-0677">Repeat</keyword>
<dbReference type="PROSITE" id="PS50853">
    <property type="entry name" value="FN3"/>
    <property type="match status" value="1"/>
</dbReference>
<dbReference type="SUPFAM" id="SSF56112">
    <property type="entry name" value="Protein kinase-like (PK-like)"/>
    <property type="match status" value="1"/>
</dbReference>
<evidence type="ECO:0000259" key="30">
    <source>
        <dbReference type="PROSITE" id="PS50853"/>
    </source>
</evidence>
<dbReference type="GO" id="GO:0007155">
    <property type="term" value="P:cell adhesion"/>
    <property type="evidence" value="ECO:0007669"/>
    <property type="project" value="UniProtKB-KW"/>
</dbReference>
<evidence type="ECO:0000256" key="20">
    <source>
        <dbReference type="ARBA" id="ARBA00023319"/>
    </source>
</evidence>
<evidence type="ECO:0000313" key="31">
    <source>
        <dbReference type="Ensembl" id="ENSGMOP00000066758.1"/>
    </source>
</evidence>
<keyword evidence="4" id="KW-1003">Cell membrane</keyword>
<dbReference type="Gene3D" id="2.60.40.10">
    <property type="entry name" value="Immunoglobulins"/>
    <property type="match status" value="3"/>
</dbReference>
<evidence type="ECO:0000256" key="13">
    <source>
        <dbReference type="ARBA" id="ARBA00022889"/>
    </source>
</evidence>
<dbReference type="PROSITE" id="PS00107">
    <property type="entry name" value="PROTEIN_KINASE_ATP"/>
    <property type="match status" value="1"/>
</dbReference>
<evidence type="ECO:0000256" key="16">
    <source>
        <dbReference type="ARBA" id="ARBA00023137"/>
    </source>
</evidence>
<feature type="region of interest" description="Disordered" evidence="27">
    <location>
        <begin position="667"/>
        <end position="709"/>
    </location>
</feature>
<keyword evidence="10 24" id="KW-0547">Nucleotide-binding</keyword>
<dbReference type="GO" id="GO:0046872">
    <property type="term" value="F:metal ion binding"/>
    <property type="evidence" value="ECO:0007669"/>
    <property type="project" value="UniProtKB-KW"/>
</dbReference>
<keyword evidence="25" id="KW-0479">Metal-binding</keyword>
<protein>
    <recommendedName>
        <fullName evidence="21">Tyrosine-protein kinase receptor TYRO3</fullName>
        <ecNumber evidence="3">2.7.10.1</ecNumber>
    </recommendedName>
</protein>
<feature type="domain" description="Fibronectin type-III" evidence="30">
    <location>
        <begin position="164"/>
        <end position="258"/>
    </location>
</feature>
<keyword evidence="17" id="KW-1015">Disulfide bond</keyword>
<feature type="compositionally biased region" description="Acidic residues" evidence="27">
    <location>
        <begin position="682"/>
        <end position="695"/>
    </location>
</feature>
<keyword evidence="12 24" id="KW-0067">ATP-binding</keyword>
<evidence type="ECO:0000259" key="29">
    <source>
        <dbReference type="PROSITE" id="PS50835"/>
    </source>
</evidence>
<evidence type="ECO:0000313" key="32">
    <source>
        <dbReference type="Proteomes" id="UP000694546"/>
    </source>
</evidence>
<evidence type="ECO:0000256" key="14">
    <source>
        <dbReference type="ARBA" id="ARBA00022989"/>
    </source>
</evidence>
<evidence type="ECO:0000256" key="19">
    <source>
        <dbReference type="ARBA" id="ARBA00023180"/>
    </source>
</evidence>
<evidence type="ECO:0000256" key="10">
    <source>
        <dbReference type="ARBA" id="ARBA00022741"/>
    </source>
</evidence>
<keyword evidence="5" id="KW-0597">Phosphoprotein</keyword>
<dbReference type="SMART" id="SM00060">
    <property type="entry name" value="FN3"/>
    <property type="match status" value="1"/>
</dbReference>
<dbReference type="GO" id="GO:0007169">
    <property type="term" value="P:cell surface receptor protein tyrosine kinase signaling pathway"/>
    <property type="evidence" value="ECO:0007669"/>
    <property type="project" value="TreeGrafter"/>
</dbReference>
<dbReference type="GO" id="GO:0016477">
    <property type="term" value="P:cell migration"/>
    <property type="evidence" value="ECO:0007669"/>
    <property type="project" value="TreeGrafter"/>
</dbReference>
<feature type="binding site" evidence="25">
    <location>
        <position position="492"/>
    </location>
    <ligand>
        <name>Mg(2+)</name>
        <dbReference type="ChEBI" id="CHEBI:18420"/>
    </ligand>
</feature>
<proteinExistence type="inferred from homology"/>
<evidence type="ECO:0000256" key="21">
    <source>
        <dbReference type="ARBA" id="ARBA00039486"/>
    </source>
</evidence>
<name>A0A8C5CXP4_GADMO</name>
<keyword evidence="20" id="KW-0393">Immunoglobulin domain</keyword>
<evidence type="ECO:0000256" key="23">
    <source>
        <dbReference type="PIRSR" id="PIRSR000615-1"/>
    </source>
</evidence>
<dbReference type="InterPro" id="IPR017441">
    <property type="entry name" value="Protein_kinase_ATP_BS"/>
</dbReference>